<dbReference type="PANTHER" id="PTHR22904:SF523">
    <property type="entry name" value="STRESS-INDUCED-PHOSPHOPROTEIN 1"/>
    <property type="match status" value="1"/>
</dbReference>
<sequence length="524" mass="59138">MMLDAFKFQDSTHTSFELSSKIKTVKMSTNEKAVALALKEEGNRLFKSKDFEKAAEKYEEAIALDPTNPIFLSNYCNVLSQLERFDAVEVAARKCIDLDSTYVKGYYWLAKAYVARNMFDEAIETCENALQIDPNQAEMQKMHQVLKNTKTDIASSLMESCKLEPAKDSFRNTILVSSGLAGKKYQAADGSIDLGKAINTPRRGACANPDCKTSECDNENLMRCSRCWQVDYCSKECQRADWKRHKLEECKARERDVEKKTNMSWQAVVYDGRCAMKQKDFDKAIASFLNVVKSRMMHSLLVHIASCYLEKGDAKTGLDYAYDACQSAYEDLQSMIIKATCHRKLGDLEAAYYCAYTAYNSHIPKKDEVEVTLMPLLQELTTELVSHLQRKYNLSQSSSFPMKIHISSVPFTLDYKNGQVGILQDRNGSGFYVCRPRTDSPSFGTLQQHTAVTYGKNIIVFGGIDASNDITNEVRIFHINEDNEYTYHVQTCTGEIPHPVQGHAACLVSDKMYVYGGSPCLEDS</sequence>
<proteinExistence type="predicted"/>
<comment type="caution">
    <text evidence="9">The sequence shown here is derived from an EMBL/GenBank/DDBJ whole genome shotgun (WGS) entry which is preliminary data.</text>
</comment>
<evidence type="ECO:0000313" key="10">
    <source>
        <dbReference type="Proteomes" id="UP001054902"/>
    </source>
</evidence>
<dbReference type="InterPro" id="IPR002893">
    <property type="entry name" value="Znf_MYND"/>
</dbReference>
<dbReference type="PROSITE" id="PS50865">
    <property type="entry name" value="ZF_MYND_2"/>
    <property type="match status" value="1"/>
</dbReference>
<keyword evidence="1" id="KW-0479">Metal-binding</keyword>
<keyword evidence="10" id="KW-1185">Reference proteome</keyword>
<dbReference type="InterPro" id="IPR015915">
    <property type="entry name" value="Kelch-typ_b-propeller"/>
</dbReference>
<dbReference type="InterPro" id="IPR011043">
    <property type="entry name" value="Gal_Oxase/kelch_b-propeller"/>
</dbReference>
<feature type="repeat" description="TPR" evidence="7">
    <location>
        <begin position="103"/>
        <end position="136"/>
    </location>
</feature>
<accession>A0AAD3HA08</accession>
<dbReference type="SMART" id="SM00028">
    <property type="entry name" value="TPR"/>
    <property type="match status" value="4"/>
</dbReference>
<dbReference type="Gene3D" id="2.120.10.80">
    <property type="entry name" value="Kelch-type beta propeller"/>
    <property type="match status" value="1"/>
</dbReference>
<dbReference type="Gene3D" id="1.25.40.10">
    <property type="entry name" value="Tetratricopeptide repeat domain"/>
    <property type="match status" value="2"/>
</dbReference>
<dbReference type="EMBL" id="BLLK01000049">
    <property type="protein sequence ID" value="GFH55458.1"/>
    <property type="molecule type" value="Genomic_DNA"/>
</dbReference>
<evidence type="ECO:0000256" key="5">
    <source>
        <dbReference type="ARBA" id="ARBA00022833"/>
    </source>
</evidence>
<feature type="domain" description="MYND-type" evidence="8">
    <location>
        <begin position="213"/>
        <end position="249"/>
    </location>
</feature>
<dbReference type="Proteomes" id="UP001054902">
    <property type="component" value="Unassembled WGS sequence"/>
</dbReference>
<evidence type="ECO:0000256" key="6">
    <source>
        <dbReference type="PROSITE-ProRule" id="PRU00134"/>
    </source>
</evidence>
<dbReference type="Pfam" id="PF01753">
    <property type="entry name" value="zf-MYND"/>
    <property type="match status" value="1"/>
</dbReference>
<dbReference type="GO" id="GO:0008270">
    <property type="term" value="F:zinc ion binding"/>
    <property type="evidence" value="ECO:0007669"/>
    <property type="project" value="UniProtKB-KW"/>
</dbReference>
<dbReference type="GO" id="GO:0051879">
    <property type="term" value="F:Hsp90 protein binding"/>
    <property type="evidence" value="ECO:0007669"/>
    <property type="project" value="TreeGrafter"/>
</dbReference>
<evidence type="ECO:0000256" key="1">
    <source>
        <dbReference type="ARBA" id="ARBA00022723"/>
    </source>
</evidence>
<evidence type="ECO:0000313" key="9">
    <source>
        <dbReference type="EMBL" id="GFH55458.1"/>
    </source>
</evidence>
<dbReference type="SUPFAM" id="SSF144232">
    <property type="entry name" value="HIT/MYND zinc finger-like"/>
    <property type="match status" value="1"/>
</dbReference>
<dbReference type="InterPro" id="IPR019734">
    <property type="entry name" value="TPR_rpt"/>
</dbReference>
<organism evidence="9 10">
    <name type="scientific">Chaetoceros tenuissimus</name>
    <dbReference type="NCBI Taxonomy" id="426638"/>
    <lineage>
        <taxon>Eukaryota</taxon>
        <taxon>Sar</taxon>
        <taxon>Stramenopiles</taxon>
        <taxon>Ochrophyta</taxon>
        <taxon>Bacillariophyta</taxon>
        <taxon>Coscinodiscophyceae</taxon>
        <taxon>Chaetocerotophycidae</taxon>
        <taxon>Chaetocerotales</taxon>
        <taxon>Chaetocerotaceae</taxon>
        <taxon>Chaetoceros</taxon>
    </lineage>
</organism>
<dbReference type="AlphaFoldDB" id="A0AAD3HA08"/>
<reference evidence="9 10" key="1">
    <citation type="journal article" date="2021" name="Sci. Rep.">
        <title>The genome of the diatom Chaetoceros tenuissimus carries an ancient integrated fragment of an extant virus.</title>
        <authorList>
            <person name="Hongo Y."/>
            <person name="Kimura K."/>
            <person name="Takaki Y."/>
            <person name="Yoshida Y."/>
            <person name="Baba S."/>
            <person name="Kobayashi G."/>
            <person name="Nagasaki K."/>
            <person name="Hano T."/>
            <person name="Tomaru Y."/>
        </authorList>
    </citation>
    <scope>NUCLEOTIDE SEQUENCE [LARGE SCALE GENOMIC DNA]</scope>
    <source>
        <strain evidence="9 10">NIES-3715</strain>
    </source>
</reference>
<dbReference type="Gene3D" id="6.10.140.2220">
    <property type="match status" value="1"/>
</dbReference>
<keyword evidence="3 6" id="KW-0863">Zinc-finger</keyword>
<keyword evidence="4 7" id="KW-0802">TPR repeat</keyword>
<dbReference type="Pfam" id="PF13414">
    <property type="entry name" value="TPR_11"/>
    <property type="match status" value="1"/>
</dbReference>
<keyword evidence="5" id="KW-0862">Zinc</keyword>
<dbReference type="SUPFAM" id="SSF48452">
    <property type="entry name" value="TPR-like"/>
    <property type="match status" value="1"/>
</dbReference>
<evidence type="ECO:0000256" key="7">
    <source>
        <dbReference type="PROSITE-ProRule" id="PRU00339"/>
    </source>
</evidence>
<dbReference type="Pfam" id="PF00515">
    <property type="entry name" value="TPR_1"/>
    <property type="match status" value="1"/>
</dbReference>
<gene>
    <name evidence="9" type="ORF">CTEN210_11934</name>
</gene>
<evidence type="ECO:0000256" key="2">
    <source>
        <dbReference type="ARBA" id="ARBA00022737"/>
    </source>
</evidence>
<dbReference type="InterPro" id="IPR011990">
    <property type="entry name" value="TPR-like_helical_dom_sf"/>
</dbReference>
<dbReference type="SUPFAM" id="SSF50965">
    <property type="entry name" value="Galactose oxidase, central domain"/>
    <property type="match status" value="1"/>
</dbReference>
<feature type="repeat" description="TPR" evidence="7">
    <location>
        <begin position="35"/>
        <end position="68"/>
    </location>
</feature>
<evidence type="ECO:0000256" key="3">
    <source>
        <dbReference type="ARBA" id="ARBA00022771"/>
    </source>
</evidence>
<evidence type="ECO:0000256" key="4">
    <source>
        <dbReference type="ARBA" id="ARBA00022803"/>
    </source>
</evidence>
<dbReference type="PANTHER" id="PTHR22904">
    <property type="entry name" value="TPR REPEAT CONTAINING PROTEIN"/>
    <property type="match status" value="1"/>
</dbReference>
<keyword evidence="2" id="KW-0677">Repeat</keyword>
<evidence type="ECO:0000259" key="8">
    <source>
        <dbReference type="PROSITE" id="PS50865"/>
    </source>
</evidence>
<dbReference type="PROSITE" id="PS50005">
    <property type="entry name" value="TPR"/>
    <property type="match status" value="2"/>
</dbReference>
<protein>
    <recommendedName>
        <fullName evidence="8">MYND-type domain-containing protein</fullName>
    </recommendedName>
</protein>
<name>A0AAD3HA08_9STRA</name>